<feature type="region of interest" description="Disordered" evidence="1">
    <location>
        <begin position="122"/>
        <end position="164"/>
    </location>
</feature>
<gene>
    <name evidence="2" type="ORF">SYV04_18015</name>
</gene>
<name>A0ABU5H5C5_9BACT</name>
<organism evidence="2 3">
    <name type="scientific">Hyalangium rubrum</name>
    <dbReference type="NCBI Taxonomy" id="3103134"/>
    <lineage>
        <taxon>Bacteria</taxon>
        <taxon>Pseudomonadati</taxon>
        <taxon>Myxococcota</taxon>
        <taxon>Myxococcia</taxon>
        <taxon>Myxococcales</taxon>
        <taxon>Cystobacterineae</taxon>
        <taxon>Archangiaceae</taxon>
        <taxon>Hyalangium</taxon>
    </lineage>
</organism>
<evidence type="ECO:0000313" key="3">
    <source>
        <dbReference type="Proteomes" id="UP001291309"/>
    </source>
</evidence>
<dbReference type="GO" id="GO:0003677">
    <property type="term" value="F:DNA binding"/>
    <property type="evidence" value="ECO:0007669"/>
    <property type="project" value="UniProtKB-KW"/>
</dbReference>
<dbReference type="Proteomes" id="UP001291309">
    <property type="component" value="Unassembled WGS sequence"/>
</dbReference>
<dbReference type="RefSeq" id="WP_321547039.1">
    <property type="nucleotide sequence ID" value="NZ_JAXIVS010000005.1"/>
</dbReference>
<dbReference type="InterPro" id="IPR038056">
    <property type="entry name" value="YjbR-like_sf"/>
</dbReference>
<comment type="caution">
    <text evidence="2">The sequence shown here is derived from an EMBL/GenBank/DDBJ whole genome shotgun (WGS) entry which is preliminary data.</text>
</comment>
<accession>A0ABU5H5C5</accession>
<protein>
    <submittedName>
        <fullName evidence="2">MmcQ/YjbR family DNA-binding protein</fullName>
    </submittedName>
</protein>
<evidence type="ECO:0000256" key="1">
    <source>
        <dbReference type="SAM" id="MobiDB-lite"/>
    </source>
</evidence>
<dbReference type="Gene3D" id="3.90.1150.30">
    <property type="match status" value="1"/>
</dbReference>
<dbReference type="InterPro" id="IPR058532">
    <property type="entry name" value="YjbR/MT2646/Rv2570-like"/>
</dbReference>
<keyword evidence="2" id="KW-0238">DNA-binding</keyword>
<dbReference type="EMBL" id="JAXIVS010000005">
    <property type="protein sequence ID" value="MDY7228322.1"/>
    <property type="molecule type" value="Genomic_DNA"/>
</dbReference>
<reference evidence="2 3" key="1">
    <citation type="submission" date="2023-12" db="EMBL/GenBank/DDBJ databases">
        <title>the genome sequence of Hyalangium sp. s54d21.</title>
        <authorList>
            <person name="Zhang X."/>
        </authorList>
    </citation>
    <scope>NUCLEOTIDE SEQUENCE [LARGE SCALE GENOMIC DNA]</scope>
    <source>
        <strain evidence="3">s54d21</strain>
    </source>
</reference>
<keyword evidence="3" id="KW-1185">Reference proteome</keyword>
<dbReference type="Pfam" id="PF04237">
    <property type="entry name" value="YjbR"/>
    <property type="match status" value="1"/>
</dbReference>
<proteinExistence type="predicted"/>
<sequence length="164" mass="17496">MSATNSLDNPHELALRDFALGYPGTHEDMPWGHRAIKVKGKAFLFMGHEQGGLGLSVKLPHSKDAALMLPFATPTGYGLGKSGWVSASFAKGQKPPIEMLRQWIDESYRAIAPKKLVAQIGSAAEAPSAPATKKKVAAPRVQKAAAPKTPTTRKKAGTAAKRTR</sequence>
<dbReference type="SUPFAM" id="SSF142906">
    <property type="entry name" value="YjbR-like"/>
    <property type="match status" value="1"/>
</dbReference>
<evidence type="ECO:0000313" key="2">
    <source>
        <dbReference type="EMBL" id="MDY7228322.1"/>
    </source>
</evidence>
<feature type="compositionally biased region" description="Basic residues" evidence="1">
    <location>
        <begin position="151"/>
        <end position="164"/>
    </location>
</feature>